<evidence type="ECO:0000259" key="7">
    <source>
        <dbReference type="Pfam" id="PF06429"/>
    </source>
</evidence>
<protein>
    <recommendedName>
        <fullName evidence="4">Flagellar hook-associated protein 1</fullName>
    </recommendedName>
</protein>
<organism evidence="9 10">
    <name type="scientific">Citreimonas salinaria</name>
    <dbReference type="NCBI Taxonomy" id="321339"/>
    <lineage>
        <taxon>Bacteria</taxon>
        <taxon>Pseudomonadati</taxon>
        <taxon>Pseudomonadota</taxon>
        <taxon>Alphaproteobacteria</taxon>
        <taxon>Rhodobacterales</taxon>
        <taxon>Roseobacteraceae</taxon>
        <taxon>Citreimonas</taxon>
    </lineage>
</organism>
<keyword evidence="9" id="KW-0282">Flagellum</keyword>
<feature type="domain" description="Flagellar basal-body/hook protein C-terminal" evidence="7">
    <location>
        <begin position="454"/>
        <end position="490"/>
    </location>
</feature>
<evidence type="ECO:0000256" key="6">
    <source>
        <dbReference type="ARBA" id="ARBA00023143"/>
    </source>
</evidence>
<sequence>MSLSGALYNAFSGLRANTRAANVVSTNISNATTESYGRRSLELSPGSAGTSGGVRIDGVVRNVDPVVLADRRLSDASHGYGNSIYTFNTRFEAAVGDSNAPGSLVDRSLAFENALLTAASNPAATQRLEMVAQTADALADKLNTLSDGIQTARETADHTIGHQVERINDTMRSLERINDRVLKAFNTGGDATSLLDERQRLLDGISEIVPLRVVQREQGQISVYTRSGATLLDMSASEIGFEPTGYITPDMALGSGLSGLTLNGEPIVSGDRGMFAGGDMAAQFDIRDRLAPARQAELDGLASELMQRLDNLGADATLVAGDAGLFRDATGGISGGGNPAAFDPANEVGAAQRIRLNTDQVAPGAGNSWRLRDGMYAGAAGNVGDATLIQAIADAMTDVAPPATAAFGTKPASLTALFGDFTGSVAGGRVTAENELSFLVAQNTAMKELELNQGVDTDAELQRLMQIEQHYAANAKVMSTVDELMERLLSI</sequence>
<dbReference type="Proteomes" id="UP000199286">
    <property type="component" value="Unassembled WGS sequence"/>
</dbReference>
<dbReference type="InterPro" id="IPR002371">
    <property type="entry name" value="FlgK"/>
</dbReference>
<dbReference type="PANTHER" id="PTHR30033">
    <property type="entry name" value="FLAGELLAR HOOK-ASSOCIATED PROTEIN 1"/>
    <property type="match status" value="1"/>
</dbReference>
<dbReference type="InterPro" id="IPR053927">
    <property type="entry name" value="FlgK_helical"/>
</dbReference>
<evidence type="ECO:0000256" key="2">
    <source>
        <dbReference type="ARBA" id="ARBA00004613"/>
    </source>
</evidence>
<evidence type="ECO:0000256" key="4">
    <source>
        <dbReference type="ARBA" id="ARBA00016244"/>
    </source>
</evidence>
<evidence type="ECO:0000256" key="1">
    <source>
        <dbReference type="ARBA" id="ARBA00004365"/>
    </source>
</evidence>
<dbReference type="PANTHER" id="PTHR30033:SF1">
    <property type="entry name" value="FLAGELLAR HOOK-ASSOCIATED PROTEIN 1"/>
    <property type="match status" value="1"/>
</dbReference>
<evidence type="ECO:0000256" key="5">
    <source>
        <dbReference type="ARBA" id="ARBA00022525"/>
    </source>
</evidence>
<evidence type="ECO:0000313" key="10">
    <source>
        <dbReference type="Proteomes" id="UP000199286"/>
    </source>
</evidence>
<proteinExistence type="inferred from homology"/>
<evidence type="ECO:0000313" key="9">
    <source>
        <dbReference type="EMBL" id="SDX89172.1"/>
    </source>
</evidence>
<dbReference type="Pfam" id="PF06429">
    <property type="entry name" value="Flg_bbr_C"/>
    <property type="match status" value="1"/>
</dbReference>
<dbReference type="GO" id="GO:0044780">
    <property type="term" value="P:bacterial-type flagellum assembly"/>
    <property type="evidence" value="ECO:0007669"/>
    <property type="project" value="InterPro"/>
</dbReference>
<feature type="domain" description="Flagellar hook-associated protein FlgK helical" evidence="8">
    <location>
        <begin position="107"/>
        <end position="324"/>
    </location>
</feature>
<dbReference type="EMBL" id="FNPF01000001">
    <property type="protein sequence ID" value="SDX89172.1"/>
    <property type="molecule type" value="Genomic_DNA"/>
</dbReference>
<accession>A0A1H3FDT7</accession>
<dbReference type="InterPro" id="IPR010930">
    <property type="entry name" value="Flg_bb/hook_C_dom"/>
</dbReference>
<evidence type="ECO:0000256" key="3">
    <source>
        <dbReference type="ARBA" id="ARBA00009677"/>
    </source>
</evidence>
<dbReference type="OrthoDB" id="7181295at2"/>
<dbReference type="GO" id="GO:0005198">
    <property type="term" value="F:structural molecule activity"/>
    <property type="evidence" value="ECO:0007669"/>
    <property type="project" value="InterPro"/>
</dbReference>
<comment type="subcellular location">
    <subcellularLocation>
        <location evidence="1">Bacterial flagellum</location>
    </subcellularLocation>
    <subcellularLocation>
        <location evidence="2">Secreted</location>
    </subcellularLocation>
</comment>
<keyword evidence="5" id="KW-0964">Secreted</keyword>
<dbReference type="STRING" id="321339.SAMN05444340_101369"/>
<dbReference type="GO" id="GO:0009424">
    <property type="term" value="C:bacterial-type flagellum hook"/>
    <property type="evidence" value="ECO:0007669"/>
    <property type="project" value="InterPro"/>
</dbReference>
<keyword evidence="9" id="KW-0969">Cilium</keyword>
<comment type="similarity">
    <text evidence="3">Belongs to the flagella basal body rod proteins family.</text>
</comment>
<reference evidence="9 10" key="1">
    <citation type="submission" date="2016-10" db="EMBL/GenBank/DDBJ databases">
        <authorList>
            <person name="de Groot N.N."/>
        </authorList>
    </citation>
    <scope>NUCLEOTIDE SEQUENCE [LARGE SCALE GENOMIC DNA]</scope>
    <source>
        <strain evidence="9 10">DSM 26880</strain>
    </source>
</reference>
<dbReference type="NCBIfam" id="TIGR02492">
    <property type="entry name" value="flgK_ends"/>
    <property type="match status" value="1"/>
</dbReference>
<name>A0A1H3FDT7_9RHOB</name>
<gene>
    <name evidence="9" type="ORF">SAMN05444340_101369</name>
</gene>
<keyword evidence="6" id="KW-0975">Bacterial flagellum</keyword>
<evidence type="ECO:0000259" key="8">
    <source>
        <dbReference type="Pfam" id="PF22638"/>
    </source>
</evidence>
<dbReference type="AlphaFoldDB" id="A0A1H3FDT7"/>
<dbReference type="Pfam" id="PF22638">
    <property type="entry name" value="FlgK_D1"/>
    <property type="match status" value="1"/>
</dbReference>
<dbReference type="RefSeq" id="WP_089878284.1">
    <property type="nucleotide sequence ID" value="NZ_FNPF01000001.1"/>
</dbReference>
<keyword evidence="9" id="KW-0966">Cell projection</keyword>
<keyword evidence="10" id="KW-1185">Reference proteome</keyword>
<dbReference type="SUPFAM" id="SSF64518">
    <property type="entry name" value="Phase 1 flagellin"/>
    <property type="match status" value="1"/>
</dbReference>
<dbReference type="GO" id="GO:0005576">
    <property type="term" value="C:extracellular region"/>
    <property type="evidence" value="ECO:0007669"/>
    <property type="project" value="UniProtKB-SubCell"/>
</dbReference>